<dbReference type="EMBL" id="KZ084159">
    <property type="protein sequence ID" value="OSC97052.1"/>
    <property type="molecule type" value="Genomic_DNA"/>
</dbReference>
<dbReference type="Proteomes" id="UP000193067">
    <property type="component" value="Unassembled WGS sequence"/>
</dbReference>
<reference evidence="1 2" key="1">
    <citation type="journal article" date="2015" name="Biotechnol. Biofuels">
        <title>Enhanced degradation of softwood versus hardwood by the white-rot fungus Pycnoporus coccineus.</title>
        <authorList>
            <person name="Couturier M."/>
            <person name="Navarro D."/>
            <person name="Chevret D."/>
            <person name="Henrissat B."/>
            <person name="Piumi F."/>
            <person name="Ruiz-Duenas F.J."/>
            <person name="Martinez A.T."/>
            <person name="Grigoriev I.V."/>
            <person name="Riley R."/>
            <person name="Lipzen A."/>
            <person name="Berrin J.G."/>
            <person name="Master E.R."/>
            <person name="Rosso M.N."/>
        </authorList>
    </citation>
    <scope>NUCLEOTIDE SEQUENCE [LARGE SCALE GENOMIC DNA]</scope>
    <source>
        <strain evidence="1 2">BRFM310</strain>
    </source>
</reference>
<keyword evidence="2" id="KW-1185">Reference proteome</keyword>
<protein>
    <submittedName>
        <fullName evidence="1">Uncharacterized protein</fullName>
    </submittedName>
</protein>
<gene>
    <name evidence="1" type="ORF">PYCCODRAFT_1203984</name>
</gene>
<organism evidence="1 2">
    <name type="scientific">Trametes coccinea (strain BRFM310)</name>
    <name type="common">Pycnoporus coccineus</name>
    <dbReference type="NCBI Taxonomy" id="1353009"/>
    <lineage>
        <taxon>Eukaryota</taxon>
        <taxon>Fungi</taxon>
        <taxon>Dikarya</taxon>
        <taxon>Basidiomycota</taxon>
        <taxon>Agaricomycotina</taxon>
        <taxon>Agaricomycetes</taxon>
        <taxon>Polyporales</taxon>
        <taxon>Polyporaceae</taxon>
        <taxon>Trametes</taxon>
    </lineage>
</organism>
<evidence type="ECO:0000313" key="2">
    <source>
        <dbReference type="Proteomes" id="UP000193067"/>
    </source>
</evidence>
<accession>A0A1Y2I9C2</accession>
<dbReference type="AlphaFoldDB" id="A0A1Y2I9C2"/>
<name>A0A1Y2I9C2_TRAC3</name>
<sequence>MFTTPSCSGPHHISGSIARTHAHPQQHLHSHIHSFTIFLLVLPSPVSVSVCTLASCTSRPFGIFPPSAGPAGSRPLIHDEPSLSRRSCMLSIALFCPHVPLRRIPLFYNHPPQHTPVMPVPAAQPDSSTQPPSLPWHASNALRSATSTMSPSERHDPSSVAVHTYVCRGHRQSQLSTRRGRGAVGCRGDFGCHALPAVQRRIMYC</sequence>
<evidence type="ECO:0000313" key="1">
    <source>
        <dbReference type="EMBL" id="OSC97052.1"/>
    </source>
</evidence>
<proteinExistence type="predicted"/>